<comment type="caution">
    <text evidence="1">The sequence shown here is derived from an EMBL/GenBank/DDBJ whole genome shotgun (WGS) entry which is preliminary data.</text>
</comment>
<reference evidence="1 2" key="1">
    <citation type="journal article" date="2024" name="Plant Biotechnol. J.">
        <title>Dendrobium thyrsiflorum genome and its molecular insights into genes involved in important horticultural traits.</title>
        <authorList>
            <person name="Chen B."/>
            <person name="Wang J.Y."/>
            <person name="Zheng P.J."/>
            <person name="Li K.L."/>
            <person name="Liang Y.M."/>
            <person name="Chen X.F."/>
            <person name="Zhang C."/>
            <person name="Zhao X."/>
            <person name="He X."/>
            <person name="Zhang G.Q."/>
            <person name="Liu Z.J."/>
            <person name="Xu Q."/>
        </authorList>
    </citation>
    <scope>NUCLEOTIDE SEQUENCE [LARGE SCALE GENOMIC DNA]</scope>
    <source>
        <strain evidence="1">GZMU011</strain>
    </source>
</reference>
<dbReference type="EMBL" id="JANQDX010000013">
    <property type="protein sequence ID" value="KAL0913231.1"/>
    <property type="molecule type" value="Genomic_DNA"/>
</dbReference>
<organism evidence="1 2">
    <name type="scientific">Dendrobium thyrsiflorum</name>
    <name type="common">Pinecone-like raceme dendrobium</name>
    <name type="synonym">Orchid</name>
    <dbReference type="NCBI Taxonomy" id="117978"/>
    <lineage>
        <taxon>Eukaryota</taxon>
        <taxon>Viridiplantae</taxon>
        <taxon>Streptophyta</taxon>
        <taxon>Embryophyta</taxon>
        <taxon>Tracheophyta</taxon>
        <taxon>Spermatophyta</taxon>
        <taxon>Magnoliopsida</taxon>
        <taxon>Liliopsida</taxon>
        <taxon>Asparagales</taxon>
        <taxon>Orchidaceae</taxon>
        <taxon>Epidendroideae</taxon>
        <taxon>Malaxideae</taxon>
        <taxon>Dendrobiinae</taxon>
        <taxon>Dendrobium</taxon>
    </lineage>
</organism>
<evidence type="ECO:0000313" key="2">
    <source>
        <dbReference type="Proteomes" id="UP001552299"/>
    </source>
</evidence>
<dbReference type="Proteomes" id="UP001552299">
    <property type="component" value="Unassembled WGS sequence"/>
</dbReference>
<protein>
    <submittedName>
        <fullName evidence="1">Uncharacterized protein</fullName>
    </submittedName>
</protein>
<keyword evidence="2" id="KW-1185">Reference proteome</keyword>
<evidence type="ECO:0000313" key="1">
    <source>
        <dbReference type="EMBL" id="KAL0913231.1"/>
    </source>
</evidence>
<accession>A0ABD0UKV2</accession>
<sequence>MVEMAMSRQPWRTIQSVDKLGRFYRDFQIIRQMHIKFIRQLQGDKSIIEYEAESSASSRLGSSRLEAYASVKKA</sequence>
<dbReference type="AlphaFoldDB" id="A0ABD0UKV2"/>
<proteinExistence type="predicted"/>
<gene>
    <name evidence="1" type="ORF">M5K25_016675</name>
</gene>
<name>A0ABD0UKV2_DENTH</name>